<keyword evidence="3" id="KW-1185">Reference proteome</keyword>
<proteinExistence type="predicted"/>
<dbReference type="GO" id="GO:0032259">
    <property type="term" value="P:methylation"/>
    <property type="evidence" value="ECO:0007669"/>
    <property type="project" value="UniProtKB-KW"/>
</dbReference>
<dbReference type="GO" id="GO:0008168">
    <property type="term" value="F:methyltransferase activity"/>
    <property type="evidence" value="ECO:0007669"/>
    <property type="project" value="UniProtKB-KW"/>
</dbReference>
<protein>
    <submittedName>
        <fullName evidence="2">Histone-lysine N-methyltransferase, H3 lysine-9 specific SUVH4</fullName>
    </submittedName>
</protein>
<evidence type="ECO:0000313" key="2">
    <source>
        <dbReference type="EMBL" id="KZV16477.1"/>
    </source>
</evidence>
<feature type="region of interest" description="Disordered" evidence="1">
    <location>
        <begin position="98"/>
        <end position="118"/>
    </location>
</feature>
<feature type="compositionally biased region" description="Basic and acidic residues" evidence="1">
    <location>
        <begin position="98"/>
        <end position="107"/>
    </location>
</feature>
<reference evidence="2 3" key="1">
    <citation type="journal article" date="2015" name="Proc. Natl. Acad. Sci. U.S.A.">
        <title>The resurrection genome of Boea hygrometrica: A blueprint for survival of dehydration.</title>
        <authorList>
            <person name="Xiao L."/>
            <person name="Yang G."/>
            <person name="Zhang L."/>
            <person name="Yang X."/>
            <person name="Zhao S."/>
            <person name="Ji Z."/>
            <person name="Zhou Q."/>
            <person name="Hu M."/>
            <person name="Wang Y."/>
            <person name="Chen M."/>
            <person name="Xu Y."/>
            <person name="Jin H."/>
            <person name="Xiao X."/>
            <person name="Hu G."/>
            <person name="Bao F."/>
            <person name="Hu Y."/>
            <person name="Wan P."/>
            <person name="Li L."/>
            <person name="Deng X."/>
            <person name="Kuang T."/>
            <person name="Xiang C."/>
            <person name="Zhu J.K."/>
            <person name="Oliver M.J."/>
            <person name="He Y."/>
        </authorList>
    </citation>
    <scope>NUCLEOTIDE SEQUENCE [LARGE SCALE GENOMIC DNA]</scope>
    <source>
        <strain evidence="3">cv. XS01</strain>
    </source>
</reference>
<name>A0A2Z7A4R3_9LAMI</name>
<keyword evidence="2" id="KW-0808">Transferase</keyword>
<organism evidence="2 3">
    <name type="scientific">Dorcoceras hygrometricum</name>
    <dbReference type="NCBI Taxonomy" id="472368"/>
    <lineage>
        <taxon>Eukaryota</taxon>
        <taxon>Viridiplantae</taxon>
        <taxon>Streptophyta</taxon>
        <taxon>Embryophyta</taxon>
        <taxon>Tracheophyta</taxon>
        <taxon>Spermatophyta</taxon>
        <taxon>Magnoliopsida</taxon>
        <taxon>eudicotyledons</taxon>
        <taxon>Gunneridae</taxon>
        <taxon>Pentapetalae</taxon>
        <taxon>asterids</taxon>
        <taxon>lamiids</taxon>
        <taxon>Lamiales</taxon>
        <taxon>Gesneriaceae</taxon>
        <taxon>Didymocarpoideae</taxon>
        <taxon>Trichosporeae</taxon>
        <taxon>Loxocarpinae</taxon>
        <taxon>Dorcoceras</taxon>
    </lineage>
</organism>
<sequence length="118" mass="13379">MVLLCSDELSDAASARSSRYPLRKTIARVVEKVEPQLNKVSKIPKKRKLEMQPLSADDVVHNVVADSTKSAYALVTETLRNFNKLYLQCIQEEEKRCARQEADEKGSAKRVSQPKVYI</sequence>
<keyword evidence="2" id="KW-0489">Methyltransferase</keyword>
<dbReference type="OrthoDB" id="1939466at2759"/>
<evidence type="ECO:0000256" key="1">
    <source>
        <dbReference type="SAM" id="MobiDB-lite"/>
    </source>
</evidence>
<accession>A0A2Z7A4R3</accession>
<evidence type="ECO:0000313" key="3">
    <source>
        <dbReference type="Proteomes" id="UP000250235"/>
    </source>
</evidence>
<dbReference type="Proteomes" id="UP000250235">
    <property type="component" value="Unassembled WGS sequence"/>
</dbReference>
<dbReference type="AlphaFoldDB" id="A0A2Z7A4R3"/>
<gene>
    <name evidence="2" type="ORF">F511_10089</name>
</gene>
<dbReference type="EMBL" id="KV019049">
    <property type="protein sequence ID" value="KZV16477.1"/>
    <property type="molecule type" value="Genomic_DNA"/>
</dbReference>